<organism evidence="2">
    <name type="scientific">marine sediment metagenome</name>
    <dbReference type="NCBI Taxonomy" id="412755"/>
    <lineage>
        <taxon>unclassified sequences</taxon>
        <taxon>metagenomes</taxon>
        <taxon>ecological metagenomes</taxon>
    </lineage>
</organism>
<feature type="transmembrane region" description="Helical" evidence="1">
    <location>
        <begin position="59"/>
        <end position="78"/>
    </location>
</feature>
<keyword evidence="1" id="KW-0472">Membrane</keyword>
<gene>
    <name evidence="2" type="ORF">LCGC14_1102170</name>
</gene>
<dbReference type="EMBL" id="LAZR01004973">
    <property type="protein sequence ID" value="KKN03983.1"/>
    <property type="molecule type" value="Genomic_DNA"/>
</dbReference>
<feature type="transmembrane region" description="Helical" evidence="1">
    <location>
        <begin position="6"/>
        <end position="24"/>
    </location>
</feature>
<sequence length="94" mass="9761">MVEEEVIFIGMAAAPIITAMVQVIKPFVKDPRLYPIIAAVLGVGWNVGFTIGTDDFSRATIFLGLMVGLSAAGIYSAGSAVKNTLNGRGNSDGS</sequence>
<proteinExistence type="predicted"/>
<keyword evidence="1" id="KW-0812">Transmembrane</keyword>
<evidence type="ECO:0000313" key="2">
    <source>
        <dbReference type="EMBL" id="KKN03983.1"/>
    </source>
</evidence>
<accession>A0A0F9QFC9</accession>
<evidence type="ECO:0008006" key="3">
    <source>
        <dbReference type="Google" id="ProtNLM"/>
    </source>
</evidence>
<name>A0A0F9QFC9_9ZZZZ</name>
<dbReference type="AlphaFoldDB" id="A0A0F9QFC9"/>
<comment type="caution">
    <text evidence="2">The sequence shown here is derived from an EMBL/GenBank/DDBJ whole genome shotgun (WGS) entry which is preliminary data.</text>
</comment>
<evidence type="ECO:0000256" key="1">
    <source>
        <dbReference type="SAM" id="Phobius"/>
    </source>
</evidence>
<keyword evidence="1" id="KW-1133">Transmembrane helix</keyword>
<feature type="transmembrane region" description="Helical" evidence="1">
    <location>
        <begin position="33"/>
        <end position="53"/>
    </location>
</feature>
<protein>
    <recommendedName>
        <fullName evidence="3">Holin</fullName>
    </recommendedName>
</protein>
<reference evidence="2" key="1">
    <citation type="journal article" date="2015" name="Nature">
        <title>Complex archaea that bridge the gap between prokaryotes and eukaryotes.</title>
        <authorList>
            <person name="Spang A."/>
            <person name="Saw J.H."/>
            <person name="Jorgensen S.L."/>
            <person name="Zaremba-Niedzwiedzka K."/>
            <person name="Martijn J."/>
            <person name="Lind A.E."/>
            <person name="van Eijk R."/>
            <person name="Schleper C."/>
            <person name="Guy L."/>
            <person name="Ettema T.J."/>
        </authorList>
    </citation>
    <scope>NUCLEOTIDE SEQUENCE</scope>
</reference>